<gene>
    <name evidence="5" type="ORF">GH714_022071</name>
</gene>
<dbReference type="EMBL" id="JAAGAX010000006">
    <property type="protein sequence ID" value="KAF2311361.1"/>
    <property type="molecule type" value="Genomic_DNA"/>
</dbReference>
<dbReference type="PANTHER" id="PTHR22975">
    <property type="entry name" value="UBIQUITIN SPECIFIC PROTEINASE"/>
    <property type="match status" value="1"/>
</dbReference>
<feature type="compositionally biased region" description="Basic and acidic residues" evidence="3">
    <location>
        <begin position="85"/>
        <end position="94"/>
    </location>
</feature>
<dbReference type="InterPro" id="IPR006865">
    <property type="entry name" value="DUF629"/>
</dbReference>
<evidence type="ECO:0000259" key="4">
    <source>
        <dbReference type="Pfam" id="PF04780"/>
    </source>
</evidence>
<dbReference type="GO" id="GO:0016787">
    <property type="term" value="F:hydrolase activity"/>
    <property type="evidence" value="ECO:0007669"/>
    <property type="project" value="UniProtKB-KW"/>
</dbReference>
<dbReference type="Proteomes" id="UP000467840">
    <property type="component" value="Chromosome 14"/>
</dbReference>
<evidence type="ECO:0000313" key="5">
    <source>
        <dbReference type="EMBL" id="KAF2311361.1"/>
    </source>
</evidence>
<dbReference type="Pfam" id="PF04780">
    <property type="entry name" value="DUF629"/>
    <property type="match status" value="1"/>
</dbReference>
<comment type="caution">
    <text evidence="5">The sequence shown here is derived from an EMBL/GenBank/DDBJ whole genome shotgun (WGS) entry which is preliminary data.</text>
</comment>
<dbReference type="PANTHER" id="PTHR22975:SF9">
    <property type="entry name" value="ECHINUS SPLICE FORM 3"/>
    <property type="match status" value="1"/>
</dbReference>
<feature type="domain" description="DUF629" evidence="4">
    <location>
        <begin position="1"/>
        <end position="159"/>
    </location>
</feature>
<accession>A0A6A6MC75</accession>
<sequence length="261" mass="28277">MHHIVQEHMGSLIPKMQAVLPRGVDNEWVEMVLNCSWKPLDLSSAVKMLGSQGKGEDADLVEDFCSGGHNEECDDCFKDASNSSPKKENLRDSYNDFPTGSNDADKGSSIDCKECDGKQGSMAYTIDSWPLSEDSERGKLLEKIHAVFEALIKHKYLAELSHSCGLGRYSEKSSTVDDVSAAQGPEIKEKIVLNGDASCLYLDECLLPSECTPGNFLRDDMATVTSTNVGYGNGVQPDAAALLSWIFAGPLSGSNCNHGFV</sequence>
<keyword evidence="2" id="KW-0378">Hydrolase</keyword>
<reference evidence="5 6" key="1">
    <citation type="journal article" date="2020" name="Mol. Plant">
        <title>The Chromosome-Based Rubber Tree Genome Provides New Insights into Spurge Genome Evolution and Rubber Biosynthesis.</title>
        <authorList>
            <person name="Liu J."/>
            <person name="Shi C."/>
            <person name="Shi C.C."/>
            <person name="Li W."/>
            <person name="Zhang Q.J."/>
            <person name="Zhang Y."/>
            <person name="Li K."/>
            <person name="Lu H.F."/>
            <person name="Shi C."/>
            <person name="Zhu S.T."/>
            <person name="Xiao Z.Y."/>
            <person name="Nan H."/>
            <person name="Yue Y."/>
            <person name="Zhu X.G."/>
            <person name="Wu Y."/>
            <person name="Hong X.N."/>
            <person name="Fan G.Y."/>
            <person name="Tong Y."/>
            <person name="Zhang D."/>
            <person name="Mao C.L."/>
            <person name="Liu Y.L."/>
            <person name="Hao S.J."/>
            <person name="Liu W.Q."/>
            <person name="Lv M.Q."/>
            <person name="Zhang H.B."/>
            <person name="Liu Y."/>
            <person name="Hu-Tang G.R."/>
            <person name="Wang J.P."/>
            <person name="Wang J.H."/>
            <person name="Sun Y.H."/>
            <person name="Ni S.B."/>
            <person name="Chen W.B."/>
            <person name="Zhang X.C."/>
            <person name="Jiao Y.N."/>
            <person name="Eichler E.E."/>
            <person name="Li G.H."/>
            <person name="Liu X."/>
            <person name="Gao L.Z."/>
        </authorList>
    </citation>
    <scope>NUCLEOTIDE SEQUENCE [LARGE SCALE GENOMIC DNA]</scope>
    <source>
        <strain evidence="6">cv. GT1</strain>
        <tissue evidence="5">Leaf</tissue>
    </source>
</reference>
<dbReference type="InterPro" id="IPR052398">
    <property type="entry name" value="Ubiquitin_hydrolase_53/54"/>
</dbReference>
<proteinExistence type="predicted"/>
<feature type="region of interest" description="Disordered" evidence="3">
    <location>
        <begin position="81"/>
        <end position="102"/>
    </location>
</feature>
<organism evidence="5 6">
    <name type="scientific">Hevea brasiliensis</name>
    <name type="common">Para rubber tree</name>
    <name type="synonym">Siphonia brasiliensis</name>
    <dbReference type="NCBI Taxonomy" id="3981"/>
    <lineage>
        <taxon>Eukaryota</taxon>
        <taxon>Viridiplantae</taxon>
        <taxon>Streptophyta</taxon>
        <taxon>Embryophyta</taxon>
        <taxon>Tracheophyta</taxon>
        <taxon>Spermatophyta</taxon>
        <taxon>Magnoliopsida</taxon>
        <taxon>eudicotyledons</taxon>
        <taxon>Gunneridae</taxon>
        <taxon>Pentapetalae</taxon>
        <taxon>rosids</taxon>
        <taxon>fabids</taxon>
        <taxon>Malpighiales</taxon>
        <taxon>Euphorbiaceae</taxon>
        <taxon>Crotonoideae</taxon>
        <taxon>Micrandreae</taxon>
        <taxon>Hevea</taxon>
    </lineage>
</organism>
<name>A0A6A6MC75_HEVBR</name>
<protein>
    <recommendedName>
        <fullName evidence="4">DUF629 domain-containing protein</fullName>
    </recommendedName>
</protein>
<evidence type="ECO:0000256" key="3">
    <source>
        <dbReference type="SAM" id="MobiDB-lite"/>
    </source>
</evidence>
<evidence type="ECO:0000313" key="6">
    <source>
        <dbReference type="Proteomes" id="UP000467840"/>
    </source>
</evidence>
<evidence type="ECO:0000256" key="1">
    <source>
        <dbReference type="ARBA" id="ARBA00022786"/>
    </source>
</evidence>
<keyword evidence="6" id="KW-1185">Reference proteome</keyword>
<keyword evidence="1" id="KW-0833">Ubl conjugation pathway</keyword>
<dbReference type="AlphaFoldDB" id="A0A6A6MC75"/>
<evidence type="ECO:0000256" key="2">
    <source>
        <dbReference type="ARBA" id="ARBA00022801"/>
    </source>
</evidence>